<accession>A0A409VMZ5</accession>
<protein>
    <recommendedName>
        <fullName evidence="3">F-box domain-containing protein</fullName>
    </recommendedName>
</protein>
<dbReference type="InParanoid" id="A0A409VMZ5"/>
<proteinExistence type="predicted"/>
<sequence>MTSLALKAPPELYFMIVDLIPGSTKVSLLQTCHYLFSVVVSALYRHIKITGVGARLLALTILTSKRMDYATLIRSVCYTGSNIDDLYLTYPLLVDAICCMKYLTSMSLSIPRHHTSTFMTIVMNKGLARSPSSFFASIGFKVCTSMEM</sequence>
<evidence type="ECO:0008006" key="3">
    <source>
        <dbReference type="Google" id="ProtNLM"/>
    </source>
</evidence>
<evidence type="ECO:0000313" key="1">
    <source>
        <dbReference type="EMBL" id="PPQ67623.1"/>
    </source>
</evidence>
<dbReference type="AlphaFoldDB" id="A0A409VMZ5"/>
<reference evidence="1 2" key="1">
    <citation type="journal article" date="2018" name="Evol. Lett.">
        <title>Horizontal gene cluster transfer increased hallucinogenic mushroom diversity.</title>
        <authorList>
            <person name="Reynolds H.T."/>
            <person name="Vijayakumar V."/>
            <person name="Gluck-Thaler E."/>
            <person name="Korotkin H.B."/>
            <person name="Matheny P.B."/>
            <person name="Slot J.C."/>
        </authorList>
    </citation>
    <scope>NUCLEOTIDE SEQUENCE [LARGE SCALE GENOMIC DNA]</scope>
    <source>
        <strain evidence="1 2">SRW20</strain>
    </source>
</reference>
<gene>
    <name evidence="1" type="ORF">CVT26_006833</name>
</gene>
<evidence type="ECO:0000313" key="2">
    <source>
        <dbReference type="Proteomes" id="UP000284706"/>
    </source>
</evidence>
<dbReference type="OrthoDB" id="3060280at2759"/>
<dbReference type="Proteomes" id="UP000284706">
    <property type="component" value="Unassembled WGS sequence"/>
</dbReference>
<name>A0A409VMZ5_9AGAR</name>
<comment type="caution">
    <text evidence="1">The sequence shown here is derived from an EMBL/GenBank/DDBJ whole genome shotgun (WGS) entry which is preliminary data.</text>
</comment>
<dbReference type="EMBL" id="NHYE01005610">
    <property type="protein sequence ID" value="PPQ67623.1"/>
    <property type="molecule type" value="Genomic_DNA"/>
</dbReference>
<organism evidence="1 2">
    <name type="scientific">Gymnopilus dilepis</name>
    <dbReference type="NCBI Taxonomy" id="231916"/>
    <lineage>
        <taxon>Eukaryota</taxon>
        <taxon>Fungi</taxon>
        <taxon>Dikarya</taxon>
        <taxon>Basidiomycota</taxon>
        <taxon>Agaricomycotina</taxon>
        <taxon>Agaricomycetes</taxon>
        <taxon>Agaricomycetidae</taxon>
        <taxon>Agaricales</taxon>
        <taxon>Agaricineae</taxon>
        <taxon>Hymenogastraceae</taxon>
        <taxon>Gymnopilus</taxon>
    </lineage>
</organism>
<keyword evidence="2" id="KW-1185">Reference proteome</keyword>